<proteinExistence type="inferred from homology"/>
<evidence type="ECO:0000313" key="8">
    <source>
        <dbReference type="EMBL" id="BCB85218.1"/>
    </source>
</evidence>
<keyword evidence="9" id="KW-1185">Reference proteome</keyword>
<dbReference type="AlphaFoldDB" id="A0A6F8YGX2"/>
<dbReference type="KEGG" id="psuu:Psuf_025310"/>
<dbReference type="PANTHER" id="PTHR38459">
    <property type="entry name" value="PROPHAGE BACTOPRENOL-LINKED GLUCOSE TRANSLOCASE HOMOLOG"/>
    <property type="match status" value="1"/>
</dbReference>
<keyword evidence="4 6" id="KW-1133">Transmembrane helix</keyword>
<dbReference type="GO" id="GO:0000271">
    <property type="term" value="P:polysaccharide biosynthetic process"/>
    <property type="evidence" value="ECO:0007669"/>
    <property type="project" value="InterPro"/>
</dbReference>
<dbReference type="Proteomes" id="UP000503011">
    <property type="component" value="Chromosome"/>
</dbReference>
<gene>
    <name evidence="8" type="ORF">Psuf_025310</name>
</gene>
<evidence type="ECO:0000313" key="9">
    <source>
        <dbReference type="Proteomes" id="UP000503011"/>
    </source>
</evidence>
<evidence type="ECO:0000256" key="3">
    <source>
        <dbReference type="ARBA" id="ARBA00022692"/>
    </source>
</evidence>
<accession>A0A6F8YGX2</accession>
<dbReference type="RefSeq" id="WP_173156759.1">
    <property type="nucleotide sequence ID" value="NZ_AP022871.1"/>
</dbReference>
<feature type="transmembrane region" description="Helical" evidence="6">
    <location>
        <begin position="21"/>
        <end position="43"/>
    </location>
</feature>
<reference evidence="8 9" key="2">
    <citation type="submission" date="2020-03" db="EMBL/GenBank/DDBJ databases">
        <authorList>
            <person name="Ichikawa N."/>
            <person name="Kimura A."/>
            <person name="Kitahashi Y."/>
            <person name="Uohara A."/>
        </authorList>
    </citation>
    <scope>NUCLEOTIDE SEQUENCE [LARGE SCALE GENOMIC DNA]</scope>
    <source>
        <strain evidence="8 9">NBRC 105367</strain>
    </source>
</reference>
<evidence type="ECO:0000259" key="7">
    <source>
        <dbReference type="Pfam" id="PF04138"/>
    </source>
</evidence>
<comment type="similarity">
    <text evidence="2">Belongs to the GtrA family.</text>
</comment>
<evidence type="ECO:0000256" key="4">
    <source>
        <dbReference type="ARBA" id="ARBA00022989"/>
    </source>
</evidence>
<feature type="transmembrane region" description="Helical" evidence="6">
    <location>
        <begin position="86"/>
        <end position="105"/>
    </location>
</feature>
<organism evidence="8 9">
    <name type="scientific">Phytohabitans suffuscus</name>
    <dbReference type="NCBI Taxonomy" id="624315"/>
    <lineage>
        <taxon>Bacteria</taxon>
        <taxon>Bacillati</taxon>
        <taxon>Actinomycetota</taxon>
        <taxon>Actinomycetes</taxon>
        <taxon>Micromonosporales</taxon>
        <taxon>Micromonosporaceae</taxon>
    </lineage>
</organism>
<evidence type="ECO:0000256" key="1">
    <source>
        <dbReference type="ARBA" id="ARBA00004141"/>
    </source>
</evidence>
<dbReference type="InterPro" id="IPR051401">
    <property type="entry name" value="GtrA_CellWall_Glycosyl"/>
</dbReference>
<reference evidence="8 9" key="1">
    <citation type="submission" date="2020-03" db="EMBL/GenBank/DDBJ databases">
        <title>Whole genome shotgun sequence of Phytohabitans suffuscus NBRC 105367.</title>
        <authorList>
            <person name="Komaki H."/>
            <person name="Tamura T."/>
        </authorList>
    </citation>
    <scope>NUCLEOTIDE SEQUENCE [LARGE SCALE GENOMIC DNA]</scope>
    <source>
        <strain evidence="8 9">NBRC 105367</strain>
    </source>
</reference>
<comment type="subcellular location">
    <subcellularLocation>
        <location evidence="1">Membrane</location>
        <topology evidence="1">Multi-pass membrane protein</topology>
    </subcellularLocation>
</comment>
<evidence type="ECO:0000256" key="6">
    <source>
        <dbReference type="SAM" id="Phobius"/>
    </source>
</evidence>
<evidence type="ECO:0000256" key="2">
    <source>
        <dbReference type="ARBA" id="ARBA00009399"/>
    </source>
</evidence>
<keyword evidence="5 6" id="KW-0472">Membrane</keyword>
<keyword evidence="3 6" id="KW-0812">Transmembrane</keyword>
<feature type="transmembrane region" description="Helical" evidence="6">
    <location>
        <begin position="111"/>
        <end position="134"/>
    </location>
</feature>
<dbReference type="EMBL" id="AP022871">
    <property type="protein sequence ID" value="BCB85218.1"/>
    <property type="molecule type" value="Genomic_DNA"/>
</dbReference>
<dbReference type="Pfam" id="PF04138">
    <property type="entry name" value="GtrA_DPMS_TM"/>
    <property type="match status" value="1"/>
</dbReference>
<evidence type="ECO:0000256" key="5">
    <source>
        <dbReference type="ARBA" id="ARBA00023136"/>
    </source>
</evidence>
<protein>
    <recommendedName>
        <fullName evidence="7">GtrA/DPMS transmembrane domain-containing protein</fullName>
    </recommendedName>
</protein>
<dbReference type="GO" id="GO:0005886">
    <property type="term" value="C:plasma membrane"/>
    <property type="evidence" value="ECO:0007669"/>
    <property type="project" value="TreeGrafter"/>
</dbReference>
<dbReference type="InterPro" id="IPR007267">
    <property type="entry name" value="GtrA_DPMS_TM"/>
</dbReference>
<feature type="transmembrane region" description="Helical" evidence="6">
    <location>
        <begin position="49"/>
        <end position="66"/>
    </location>
</feature>
<sequence length="223" mass="24589">MRLVRLLPERWQKFLKEALKFGAVGGVNTVVNYALFNVLVLTVLADGQLKATVIATIVATTSSYFMNRHWTFRDRSKSAMRREYSLFFLFNAAGLVIELGVLAIAKYGLDIHGLLALNLVKTVGLVLGMTFRFWSYRTFVFKPQPVGAAHQHHLDPVAEIVEALEEPAAPQATVPAQARAGEVAEFQELTEPLEAELASPIDDVALDAELAVELDAARRSTAH</sequence>
<dbReference type="PANTHER" id="PTHR38459:SF1">
    <property type="entry name" value="PROPHAGE BACTOPRENOL-LINKED GLUCOSE TRANSLOCASE HOMOLOG"/>
    <property type="match status" value="1"/>
</dbReference>
<feature type="domain" description="GtrA/DPMS transmembrane" evidence="7">
    <location>
        <begin position="20"/>
        <end position="141"/>
    </location>
</feature>
<name>A0A6F8YGX2_9ACTN</name>